<dbReference type="PANTHER" id="PTHR47810:SF1">
    <property type="entry name" value="DNA LIGASE B"/>
    <property type="match status" value="1"/>
</dbReference>
<proteinExistence type="predicted"/>
<dbReference type="EMBL" id="JAOVZB010000004">
    <property type="protein sequence ID" value="MCV2403012.1"/>
    <property type="molecule type" value="Genomic_DNA"/>
</dbReference>
<protein>
    <submittedName>
        <fullName evidence="9">DNA ligase</fullName>
        <ecNumber evidence="9">6.5.1.1</ecNumber>
    </submittedName>
</protein>
<dbReference type="NCBIfam" id="NF006592">
    <property type="entry name" value="PRK09125.1"/>
    <property type="match status" value="1"/>
</dbReference>
<dbReference type="InterPro" id="IPR012310">
    <property type="entry name" value="DNA_ligase_ATP-dep_cent"/>
</dbReference>
<keyword evidence="7" id="KW-0732">Signal</keyword>
<evidence type="ECO:0000256" key="5">
    <source>
        <dbReference type="ARBA" id="ARBA00023204"/>
    </source>
</evidence>
<evidence type="ECO:0000313" key="9">
    <source>
        <dbReference type="EMBL" id="MCV2403012.1"/>
    </source>
</evidence>
<sequence>MLFQRYFFLCLICFWCLPVWAQPDVQLAKVFSDSVDVEEYLVSEKYDGVRGIWTGSELLTRQGNKIHAPDWFTEGLPAVWLDGELWSERQSFEAILSTVSKDVPNDNEWKTIRYMVFDAPDKEKTFEKRYEFYKELITSLALEHISPVAQFSVSSIDALYRVLDEYVKAGAEGLILHRKAALFESGRSDNLLKLKPYMDAEAKVVGFLEGKGKYQGLMGALVVEMPDGVRFKIGTGFSDVERRNPPKLGEYVTYRYQGLTSRGIPRFASFLRVRDTSY</sequence>
<comment type="cofactor">
    <cofactor evidence="1">
        <name>a divalent metal cation</name>
        <dbReference type="ChEBI" id="CHEBI:60240"/>
    </cofactor>
</comment>
<dbReference type="PROSITE" id="PS50160">
    <property type="entry name" value="DNA_LIGASE_A3"/>
    <property type="match status" value="1"/>
</dbReference>
<organism evidence="9 10">
    <name type="scientific">Marinomonas sargassi</name>
    <dbReference type="NCBI Taxonomy" id="2984494"/>
    <lineage>
        <taxon>Bacteria</taxon>
        <taxon>Pseudomonadati</taxon>
        <taxon>Pseudomonadota</taxon>
        <taxon>Gammaproteobacteria</taxon>
        <taxon>Oceanospirillales</taxon>
        <taxon>Oceanospirillaceae</taxon>
        <taxon>Marinomonas</taxon>
    </lineage>
</organism>
<dbReference type="InterPro" id="IPR050326">
    <property type="entry name" value="NAD_dep_DNA_ligaseB"/>
</dbReference>
<gene>
    <name evidence="9" type="ORF">OFY17_09000</name>
</gene>
<dbReference type="InterPro" id="IPR012340">
    <property type="entry name" value="NA-bd_OB-fold"/>
</dbReference>
<dbReference type="Pfam" id="PF14743">
    <property type="entry name" value="DNA_ligase_OB_2"/>
    <property type="match status" value="1"/>
</dbReference>
<keyword evidence="10" id="KW-1185">Reference proteome</keyword>
<accession>A0ABT2YT03</accession>
<reference evidence="9 10" key="1">
    <citation type="submission" date="2022-10" db="EMBL/GenBank/DDBJ databases">
        <title>Marinomonas transparenta sp. nov. and Marinomonas sargassi sp. nov., isolated from marine alga (Sargassum natans (L.) Gaillon).</title>
        <authorList>
            <person name="Wang Y."/>
        </authorList>
    </citation>
    <scope>NUCLEOTIDE SEQUENCE [LARGE SCALE GENOMIC DNA]</scope>
    <source>
        <strain evidence="9 10">C2222</strain>
    </source>
</reference>
<dbReference type="InterPro" id="IPR029319">
    <property type="entry name" value="DNA_ligase_OB"/>
</dbReference>
<dbReference type="PANTHER" id="PTHR47810">
    <property type="entry name" value="DNA LIGASE"/>
    <property type="match status" value="1"/>
</dbReference>
<evidence type="ECO:0000256" key="1">
    <source>
        <dbReference type="ARBA" id="ARBA00001968"/>
    </source>
</evidence>
<evidence type="ECO:0000256" key="3">
    <source>
        <dbReference type="ARBA" id="ARBA00022705"/>
    </source>
</evidence>
<feature type="signal peptide" evidence="7">
    <location>
        <begin position="1"/>
        <end position="21"/>
    </location>
</feature>
<dbReference type="Gene3D" id="2.40.50.140">
    <property type="entry name" value="Nucleic acid-binding proteins"/>
    <property type="match status" value="1"/>
</dbReference>
<keyword evidence="2 9" id="KW-0436">Ligase</keyword>
<evidence type="ECO:0000256" key="6">
    <source>
        <dbReference type="ARBA" id="ARBA00034003"/>
    </source>
</evidence>
<evidence type="ECO:0000256" key="4">
    <source>
        <dbReference type="ARBA" id="ARBA00022763"/>
    </source>
</evidence>
<dbReference type="SUPFAM" id="SSF56091">
    <property type="entry name" value="DNA ligase/mRNA capping enzyme, catalytic domain"/>
    <property type="match status" value="1"/>
</dbReference>
<dbReference type="Gene3D" id="3.30.470.30">
    <property type="entry name" value="DNA ligase/mRNA capping enzyme"/>
    <property type="match status" value="1"/>
</dbReference>
<evidence type="ECO:0000256" key="7">
    <source>
        <dbReference type="SAM" id="SignalP"/>
    </source>
</evidence>
<evidence type="ECO:0000313" key="10">
    <source>
        <dbReference type="Proteomes" id="UP001209713"/>
    </source>
</evidence>
<dbReference type="Pfam" id="PF01068">
    <property type="entry name" value="DNA_ligase_A_M"/>
    <property type="match status" value="1"/>
</dbReference>
<dbReference type="Proteomes" id="UP001209713">
    <property type="component" value="Unassembled WGS sequence"/>
</dbReference>
<feature type="chain" id="PRO_5046861448" evidence="7">
    <location>
        <begin position="22"/>
        <end position="278"/>
    </location>
</feature>
<dbReference type="Gene3D" id="3.30.1490.70">
    <property type="match status" value="1"/>
</dbReference>
<feature type="domain" description="ATP-dependent DNA ligase family profile" evidence="8">
    <location>
        <begin position="123"/>
        <end position="227"/>
    </location>
</feature>
<keyword evidence="3" id="KW-0235">DNA replication</keyword>
<keyword evidence="4" id="KW-0227">DNA damage</keyword>
<dbReference type="SUPFAM" id="SSF50249">
    <property type="entry name" value="Nucleic acid-binding proteins"/>
    <property type="match status" value="1"/>
</dbReference>
<dbReference type="CDD" id="cd08041">
    <property type="entry name" value="OBF_kDNA_ligase_like"/>
    <property type="match status" value="1"/>
</dbReference>
<keyword evidence="5" id="KW-0234">DNA repair</keyword>
<comment type="catalytic activity">
    <reaction evidence="6">
        <text>ATP + (deoxyribonucleotide)n-3'-hydroxyl + 5'-phospho-(deoxyribonucleotide)m = (deoxyribonucleotide)n+m + AMP + diphosphate.</text>
        <dbReference type="EC" id="6.5.1.1"/>
    </reaction>
</comment>
<dbReference type="EC" id="6.5.1.1" evidence="9"/>
<comment type="caution">
    <text evidence="9">The sequence shown here is derived from an EMBL/GenBank/DDBJ whole genome shotgun (WGS) entry which is preliminary data.</text>
</comment>
<evidence type="ECO:0000259" key="8">
    <source>
        <dbReference type="PROSITE" id="PS50160"/>
    </source>
</evidence>
<evidence type="ECO:0000256" key="2">
    <source>
        <dbReference type="ARBA" id="ARBA00022598"/>
    </source>
</evidence>
<dbReference type="CDD" id="cd07896">
    <property type="entry name" value="Adenylation_kDNA_ligase_like"/>
    <property type="match status" value="1"/>
</dbReference>
<dbReference type="GO" id="GO:0003910">
    <property type="term" value="F:DNA ligase (ATP) activity"/>
    <property type="evidence" value="ECO:0007669"/>
    <property type="project" value="UniProtKB-EC"/>
</dbReference>
<name>A0ABT2YT03_9GAMM</name>
<dbReference type="RefSeq" id="WP_263530395.1">
    <property type="nucleotide sequence ID" value="NZ_JAOVZB010000004.1"/>
</dbReference>